<dbReference type="Pfam" id="PF16153">
    <property type="entry name" value="DUF4861"/>
    <property type="match status" value="1"/>
</dbReference>
<evidence type="ECO:0000256" key="1">
    <source>
        <dbReference type="SAM" id="SignalP"/>
    </source>
</evidence>
<dbReference type="PROSITE" id="PS51257">
    <property type="entry name" value="PROKAR_LIPOPROTEIN"/>
    <property type="match status" value="1"/>
</dbReference>
<protein>
    <submittedName>
        <fullName evidence="2">DUF4861 domain-containing protein</fullName>
    </submittedName>
</protein>
<evidence type="ECO:0000313" key="2">
    <source>
        <dbReference type="EMBL" id="UYQ93779.1"/>
    </source>
</evidence>
<evidence type="ECO:0000313" key="3">
    <source>
        <dbReference type="Proteomes" id="UP001162741"/>
    </source>
</evidence>
<feature type="signal peptide" evidence="1">
    <location>
        <begin position="1"/>
        <end position="23"/>
    </location>
</feature>
<dbReference type="Proteomes" id="UP001162741">
    <property type="component" value="Chromosome"/>
</dbReference>
<gene>
    <name evidence="2" type="ORF">MKQ68_01550</name>
</gene>
<proteinExistence type="predicted"/>
<organism evidence="2 3">
    <name type="scientific">Chitinophaga horti</name>
    <dbReference type="NCBI Taxonomy" id="2920382"/>
    <lineage>
        <taxon>Bacteria</taxon>
        <taxon>Pseudomonadati</taxon>
        <taxon>Bacteroidota</taxon>
        <taxon>Chitinophagia</taxon>
        <taxon>Chitinophagales</taxon>
        <taxon>Chitinophagaceae</taxon>
        <taxon>Chitinophaga</taxon>
    </lineage>
</organism>
<keyword evidence="1" id="KW-0732">Signal</keyword>
<sequence>MKQTLLLLLGTLAATACNTSKQAHITLENTSATTLTDKPITIARSSFKTPPENNLFPLVLSPTGDTVPSQLNDMDGDGQWDELFFVVNLPAKATATYSLGWLKESPHYTTRTSVRFGKRATASDPVKPALTETVNRQDMPKAQGFQKYQTDGPSWENDKVGFRHYLDGRNAKDLFGKLTPGITPETVGINANGAVEDNYHTMAAWGRDPLAVGNSAGIGGVGLLTDTGALRLGITVDDSINNVEKTTFKITAEGPVKSAFRISYDNWQGYGLEENVSIWPGMYAYQNKVLVSGASKGEQLLISIPHINTDVAPQEVKINDDWTALISHARHGYNKEWIIGLALLVPSDGYNGAMKAQAGRKLASCYLAKMNIGDKPVEYYAIAGWELSDKKFADSAQFRQYVTDFGKQVAATVKVTVE</sequence>
<name>A0ABY6J675_9BACT</name>
<keyword evidence="3" id="KW-1185">Reference proteome</keyword>
<accession>A0ABY6J675</accession>
<dbReference type="EMBL" id="CP107006">
    <property type="protein sequence ID" value="UYQ93779.1"/>
    <property type="molecule type" value="Genomic_DNA"/>
</dbReference>
<reference evidence="2" key="1">
    <citation type="submission" date="2022-10" db="EMBL/GenBank/DDBJ databases">
        <title>Chitinophaga sp. nov., isolated from soil.</title>
        <authorList>
            <person name="Jeon C.O."/>
        </authorList>
    </citation>
    <scope>NUCLEOTIDE SEQUENCE</scope>
    <source>
        <strain evidence="2">R8</strain>
    </source>
</reference>
<dbReference type="RefSeq" id="WP_264281787.1">
    <property type="nucleotide sequence ID" value="NZ_CP107006.1"/>
</dbReference>
<feature type="chain" id="PRO_5045346955" evidence="1">
    <location>
        <begin position="24"/>
        <end position="418"/>
    </location>
</feature>
<dbReference type="InterPro" id="IPR032342">
    <property type="entry name" value="DUF4861"/>
</dbReference>